<protein>
    <submittedName>
        <fullName evidence="3">Uncharacterized protein</fullName>
    </submittedName>
</protein>
<feature type="compositionally biased region" description="Basic residues" evidence="1">
    <location>
        <begin position="403"/>
        <end position="417"/>
    </location>
</feature>
<sequence length="523" mass="57546">MATVPDASPLPMKEPASTKPVEPAVVRASTKGFEEAEMLKKMHEKVQALKALQLQKRQMEAAQAVAAKAMAGASTVPPTTAPCFDTDETQPLISPNAATCKKLCFEEAEPKEATAMALAESVPEKPLVEKAEGPLMETHMEAVDVGKEALAEPVVIPSPELEAGQDFKPPPLPEKPACLRKLRPDPISPARQLQSVRKCEEQPEEEQDDDEGKSKKKKGQAKPKAKAKCKGRAKGKAKAKGRPKAKGQPKAKAGSRRKIAKKEDDSASEDHEDKEEEEEEEDSSVEAVEDKCEDKRGSRQKKKEEATSSSMVETGKGKDKHGNVERASSSNKSAKSAEKPSSSNKRKPKKNEEEEGVEPEAKTTKAKRVGKEPEGSKKSKRKAVPGGEEHGDVKEDSREDKKKKYSRKSAAYHRAVKMAREEGVDENEAKQRGKAAACEMERWAIRKMSACGRLAMVCVLREAPNAFNLVVYKSSFYMAHYGQLCPKPSIFWSTSFDMMKLMVLADDPTREELRKAWVEARVV</sequence>
<comment type="caution">
    <text evidence="3">The sequence shown here is derived from an EMBL/GenBank/DDBJ whole genome shotgun (WGS) entry which is preliminary data.</text>
</comment>
<feature type="region of interest" description="Disordered" evidence="1">
    <location>
        <begin position="1"/>
        <end position="24"/>
    </location>
</feature>
<feature type="compositionally biased region" description="Basic and acidic residues" evidence="1">
    <location>
        <begin position="288"/>
        <end position="306"/>
    </location>
</feature>
<feature type="compositionally biased region" description="Basic and acidic residues" evidence="1">
    <location>
        <begin position="315"/>
        <end position="324"/>
    </location>
</feature>
<evidence type="ECO:0000313" key="4">
    <source>
        <dbReference type="Proteomes" id="UP001642464"/>
    </source>
</evidence>
<accession>A0ABP0MFC2</accession>
<feature type="compositionally biased region" description="Acidic residues" evidence="1">
    <location>
        <begin position="202"/>
        <end position="211"/>
    </location>
</feature>
<evidence type="ECO:0000313" key="2">
    <source>
        <dbReference type="EMBL" id="CAK9049960.1"/>
    </source>
</evidence>
<feature type="region of interest" description="Disordered" evidence="1">
    <location>
        <begin position="160"/>
        <end position="428"/>
    </location>
</feature>
<name>A0ABP0MFC2_9DINO</name>
<evidence type="ECO:0000313" key="3">
    <source>
        <dbReference type="EMBL" id="CAK9050160.1"/>
    </source>
</evidence>
<keyword evidence="4" id="KW-1185">Reference proteome</keyword>
<feature type="compositionally biased region" description="Low complexity" evidence="1">
    <location>
        <begin position="327"/>
        <end position="343"/>
    </location>
</feature>
<feature type="compositionally biased region" description="Basic and acidic residues" evidence="1">
    <location>
        <begin position="261"/>
        <end position="271"/>
    </location>
</feature>
<feature type="compositionally biased region" description="Basic and acidic residues" evidence="1">
    <location>
        <begin position="359"/>
        <end position="377"/>
    </location>
</feature>
<feature type="compositionally biased region" description="Basic residues" evidence="1">
    <location>
        <begin position="214"/>
        <end position="260"/>
    </location>
</feature>
<proteinExistence type="predicted"/>
<reference evidence="3 4" key="1">
    <citation type="submission" date="2024-02" db="EMBL/GenBank/DDBJ databases">
        <authorList>
            <person name="Chen Y."/>
            <person name="Shah S."/>
            <person name="Dougan E. K."/>
            <person name="Thang M."/>
            <person name="Chan C."/>
        </authorList>
    </citation>
    <scope>NUCLEOTIDE SEQUENCE [LARGE SCALE GENOMIC DNA]</scope>
</reference>
<organism evidence="3 4">
    <name type="scientific">Durusdinium trenchii</name>
    <dbReference type="NCBI Taxonomy" id="1381693"/>
    <lineage>
        <taxon>Eukaryota</taxon>
        <taxon>Sar</taxon>
        <taxon>Alveolata</taxon>
        <taxon>Dinophyceae</taxon>
        <taxon>Suessiales</taxon>
        <taxon>Symbiodiniaceae</taxon>
        <taxon>Durusdinium</taxon>
    </lineage>
</organism>
<feature type="compositionally biased region" description="Acidic residues" evidence="1">
    <location>
        <begin position="272"/>
        <end position="284"/>
    </location>
</feature>
<dbReference type="EMBL" id="CAXAMM010021557">
    <property type="protein sequence ID" value="CAK9050160.1"/>
    <property type="molecule type" value="Genomic_DNA"/>
</dbReference>
<gene>
    <name evidence="2" type="ORF">SCF082_LOCUS27620</name>
    <name evidence="3" type="ORF">SCF082_LOCUS27701</name>
</gene>
<dbReference type="EMBL" id="CAXAMM010021446">
    <property type="protein sequence ID" value="CAK9049960.1"/>
    <property type="molecule type" value="Genomic_DNA"/>
</dbReference>
<feature type="compositionally biased region" description="Basic and acidic residues" evidence="1">
    <location>
        <begin position="418"/>
        <end position="428"/>
    </location>
</feature>
<feature type="compositionally biased region" description="Basic and acidic residues" evidence="1">
    <location>
        <begin position="387"/>
        <end position="402"/>
    </location>
</feature>
<evidence type="ECO:0000256" key="1">
    <source>
        <dbReference type="SAM" id="MobiDB-lite"/>
    </source>
</evidence>
<dbReference type="Proteomes" id="UP001642464">
    <property type="component" value="Unassembled WGS sequence"/>
</dbReference>